<dbReference type="SUPFAM" id="SSF52172">
    <property type="entry name" value="CheY-like"/>
    <property type="match status" value="1"/>
</dbReference>
<dbReference type="RefSeq" id="WP_163105415.1">
    <property type="nucleotide sequence ID" value="NZ_JAAAWO010000002.1"/>
</dbReference>
<gene>
    <name evidence="4" type="ORF">GTQ48_04975</name>
</gene>
<dbReference type="Gene3D" id="3.30.565.10">
    <property type="entry name" value="Histidine kinase-like ATPase, C-terminal domain"/>
    <property type="match status" value="1"/>
</dbReference>
<name>A0A6N9TC71_9ALTE</name>
<dbReference type="SUPFAM" id="SSF81606">
    <property type="entry name" value="PP2C-like"/>
    <property type="match status" value="1"/>
</dbReference>
<keyword evidence="5" id="KW-1185">Reference proteome</keyword>
<dbReference type="InterPro" id="IPR001789">
    <property type="entry name" value="Sig_transdc_resp-reg_receiver"/>
</dbReference>
<dbReference type="Gene3D" id="3.40.50.2300">
    <property type="match status" value="1"/>
</dbReference>
<dbReference type="EMBL" id="JAAAWO010000002">
    <property type="protein sequence ID" value="NDW14883.1"/>
    <property type="molecule type" value="Genomic_DNA"/>
</dbReference>
<dbReference type="Pfam" id="PF07228">
    <property type="entry name" value="SpoIIE"/>
    <property type="match status" value="1"/>
</dbReference>
<proteinExistence type="predicted"/>
<dbReference type="InterPro" id="IPR036457">
    <property type="entry name" value="PPM-type-like_dom_sf"/>
</dbReference>
<dbReference type="GO" id="GO:0000160">
    <property type="term" value="P:phosphorelay signal transduction system"/>
    <property type="evidence" value="ECO:0007669"/>
    <property type="project" value="InterPro"/>
</dbReference>
<dbReference type="InterPro" id="IPR036890">
    <property type="entry name" value="HATPase_C_sf"/>
</dbReference>
<protein>
    <submittedName>
        <fullName evidence="4">SpoIIE family protein phosphatase</fullName>
    </submittedName>
</protein>
<dbReference type="InterPro" id="IPR011006">
    <property type="entry name" value="CheY-like_superfamily"/>
</dbReference>
<dbReference type="GO" id="GO:0016791">
    <property type="term" value="F:phosphatase activity"/>
    <property type="evidence" value="ECO:0007669"/>
    <property type="project" value="TreeGrafter"/>
</dbReference>
<organism evidence="4 5">
    <name type="scientific">Alteromonas genovensis</name>
    <dbReference type="NCBI Taxonomy" id="471225"/>
    <lineage>
        <taxon>Bacteria</taxon>
        <taxon>Pseudomonadati</taxon>
        <taxon>Pseudomonadota</taxon>
        <taxon>Gammaproteobacteria</taxon>
        <taxon>Alteromonadales</taxon>
        <taxon>Alteromonadaceae</taxon>
        <taxon>Alteromonas/Salinimonas group</taxon>
        <taxon>Alteromonas</taxon>
    </lineage>
</organism>
<reference evidence="4 5" key="1">
    <citation type="submission" date="2020-01" db="EMBL/GenBank/DDBJ databases">
        <title>Genomes of bacteria type strains.</title>
        <authorList>
            <person name="Chen J."/>
            <person name="Zhu S."/>
            <person name="Yang J."/>
        </authorList>
    </citation>
    <scope>NUCLEOTIDE SEQUENCE [LARGE SCALE GENOMIC DNA]</scope>
    <source>
        <strain evidence="4 5">LMG 24078</strain>
    </source>
</reference>
<dbReference type="InterPro" id="IPR052016">
    <property type="entry name" value="Bact_Sigma-Reg"/>
</dbReference>
<evidence type="ECO:0000259" key="3">
    <source>
        <dbReference type="PROSITE" id="PS50110"/>
    </source>
</evidence>
<keyword evidence="1" id="KW-0378">Hydrolase</keyword>
<feature type="domain" description="Response regulatory" evidence="3">
    <location>
        <begin position="2"/>
        <end position="119"/>
    </location>
</feature>
<dbReference type="InterPro" id="IPR001932">
    <property type="entry name" value="PPM-type_phosphatase-like_dom"/>
</dbReference>
<evidence type="ECO:0000313" key="5">
    <source>
        <dbReference type="Proteomes" id="UP000471381"/>
    </source>
</evidence>
<dbReference type="PANTHER" id="PTHR43156:SF2">
    <property type="entry name" value="STAGE II SPORULATION PROTEIN E"/>
    <property type="match status" value="1"/>
</dbReference>
<keyword evidence="2" id="KW-0597">Phosphoprotein</keyword>
<dbReference type="PANTHER" id="PTHR43156">
    <property type="entry name" value="STAGE II SPORULATION PROTEIN E-RELATED"/>
    <property type="match status" value="1"/>
</dbReference>
<dbReference type="Proteomes" id="UP000471381">
    <property type="component" value="Unassembled WGS sequence"/>
</dbReference>
<dbReference type="Pfam" id="PF00072">
    <property type="entry name" value="Response_reg"/>
    <property type="match status" value="1"/>
</dbReference>
<evidence type="ECO:0000313" key="4">
    <source>
        <dbReference type="EMBL" id="NDW14883.1"/>
    </source>
</evidence>
<dbReference type="SMART" id="SM00448">
    <property type="entry name" value="REC"/>
    <property type="match status" value="1"/>
</dbReference>
<dbReference type="Gene3D" id="3.60.40.10">
    <property type="entry name" value="PPM-type phosphatase domain"/>
    <property type="match status" value="1"/>
</dbReference>
<dbReference type="CDD" id="cd16936">
    <property type="entry name" value="HATPase_RsbW-like"/>
    <property type="match status" value="1"/>
</dbReference>
<dbReference type="SMART" id="SM00331">
    <property type="entry name" value="PP2C_SIG"/>
    <property type="match status" value="1"/>
</dbReference>
<evidence type="ECO:0000256" key="2">
    <source>
        <dbReference type="PROSITE-ProRule" id="PRU00169"/>
    </source>
</evidence>
<comment type="caution">
    <text evidence="4">The sequence shown here is derived from an EMBL/GenBank/DDBJ whole genome shotgun (WGS) entry which is preliminary data.</text>
</comment>
<dbReference type="AlphaFoldDB" id="A0A6N9TC71"/>
<dbReference type="SUPFAM" id="SSF55874">
    <property type="entry name" value="ATPase domain of HSP90 chaperone/DNA topoisomerase II/histidine kinase"/>
    <property type="match status" value="1"/>
</dbReference>
<accession>A0A6N9TC71</accession>
<feature type="modified residue" description="4-aspartylphosphate" evidence="2">
    <location>
        <position position="52"/>
    </location>
</feature>
<sequence length="554" mass="61165">MKILIVDDEPINRILLLNMLSAEGYDDCIEAENGTQAIEKFKSEAPDLILLDVVMPDMSGFDVVPQLRKHASEEYLPILFITALEDKASLVKCLEVGGNDFATKPFDKHILVAKIRAHLKIRALSLRIEQQNKALLLFNQRVAREHAIVEHIFSNAIVNDPQVLSYFDYYIKPAESFNGDVFLCEKNPNGGIYFAVGDFTGHGLASAVGALPVTRAFQEISQQGVTVSEIARELNSILLKFLPHDMFMAAVIGEIDSTGSHITLWQGGMPAVLTAGKMASGLRQRPSRHMALGILDDEEFDTACDTVHLSHGEQLIIVSDGLIEVFDSNNDMLMEDGISDIIKDKLLNSETITAQSLYEKALQFNVSDSFDDDVSAIIFSAKPIQLLPSVKNQFGLPSSHEVALTAELLKQPDILQRVLQIAGQCEGVQSIRSVLYTVLSELFNNALEHGVLKLDSEIKSTTEGFHSYYEMREASLKELSDASITIRIESLPNEQKIQVSVLDSGDGFSWDSLQNVTNDESFGRGLAMVHALCEQVRFEEGGRKVIGTLSTNPH</sequence>
<evidence type="ECO:0000256" key="1">
    <source>
        <dbReference type="ARBA" id="ARBA00022801"/>
    </source>
</evidence>
<dbReference type="PROSITE" id="PS50110">
    <property type="entry name" value="RESPONSE_REGULATORY"/>
    <property type="match status" value="1"/>
</dbReference>